<evidence type="ECO:0000313" key="2">
    <source>
        <dbReference type="EMBL" id="QMV62784.1"/>
    </source>
</evidence>
<dbReference type="AlphaFoldDB" id="A0A7G5DM09"/>
<keyword evidence="1" id="KW-0812">Transmembrane</keyword>
<name>A0A7G5DM09_9PSED</name>
<keyword evidence="1" id="KW-1133">Transmembrane helix</keyword>
<feature type="transmembrane region" description="Helical" evidence="1">
    <location>
        <begin position="31"/>
        <end position="47"/>
    </location>
</feature>
<keyword evidence="1" id="KW-0472">Membrane</keyword>
<organism evidence="2 3">
    <name type="scientific">Pseudomonas berkeleyensis</name>
    <dbReference type="NCBI Taxonomy" id="2726956"/>
    <lineage>
        <taxon>Bacteria</taxon>
        <taxon>Pseudomonadati</taxon>
        <taxon>Pseudomonadota</taxon>
        <taxon>Gammaproteobacteria</taxon>
        <taxon>Pseudomonadales</taxon>
        <taxon>Pseudomonadaceae</taxon>
        <taxon>Pseudomonas</taxon>
    </lineage>
</organism>
<dbReference type="EMBL" id="CP059139">
    <property type="protein sequence ID" value="QMV62784.1"/>
    <property type="molecule type" value="Genomic_DNA"/>
</dbReference>
<protein>
    <recommendedName>
        <fullName evidence="4">DUF3096 domain-containing protein</fullName>
    </recommendedName>
</protein>
<dbReference type="Proteomes" id="UP000515276">
    <property type="component" value="Chromosome"/>
</dbReference>
<gene>
    <name evidence="2" type="ORF">HS968_22615</name>
</gene>
<keyword evidence="3" id="KW-1185">Reference proteome</keyword>
<proteinExistence type="predicted"/>
<dbReference type="RefSeq" id="WP_182368750.1">
    <property type="nucleotide sequence ID" value="NZ_CP059139.1"/>
</dbReference>
<sequence>MKIYHLVIPLALIAVLLPALGSKMLAALIGLAIVLWVVVALSKPLFGRSPDKPR</sequence>
<evidence type="ECO:0000256" key="1">
    <source>
        <dbReference type="SAM" id="Phobius"/>
    </source>
</evidence>
<evidence type="ECO:0008006" key="4">
    <source>
        <dbReference type="Google" id="ProtNLM"/>
    </source>
</evidence>
<accession>A0A7G5DM09</accession>
<reference evidence="2 3" key="1">
    <citation type="journal article" date="2020" name="G3 (Bethesda)">
        <title>CeMbio - The Caenorhabditis elegans Microbiome Resource.</title>
        <authorList>
            <person name="Dirksen P."/>
            <person name="Assie A."/>
            <person name="Zimmermann J."/>
            <person name="Zhang F."/>
            <person name="Tietje A.M."/>
            <person name="Marsh S.A."/>
            <person name="Felix M.A."/>
            <person name="Shapira M."/>
            <person name="Kaleta C."/>
            <person name="Schulenburg H."/>
            <person name="Samuel B."/>
        </authorList>
    </citation>
    <scope>NUCLEOTIDE SEQUENCE [LARGE SCALE GENOMIC DNA]</scope>
    <source>
        <strain evidence="2 3">MSPm1</strain>
    </source>
</reference>
<evidence type="ECO:0000313" key="3">
    <source>
        <dbReference type="Proteomes" id="UP000515276"/>
    </source>
</evidence>